<keyword evidence="1" id="KW-0472">Membrane</keyword>
<organism evidence="2 3">
    <name type="scientific">Brevibacillus halotolerans</name>
    <dbReference type="NCBI Taxonomy" id="1507437"/>
    <lineage>
        <taxon>Bacteria</taxon>
        <taxon>Bacillati</taxon>
        <taxon>Bacillota</taxon>
        <taxon>Bacilli</taxon>
        <taxon>Bacillales</taxon>
        <taxon>Paenibacillaceae</taxon>
        <taxon>Brevibacillus</taxon>
    </lineage>
</organism>
<name>A0ABT4HVE6_9BACL</name>
<reference evidence="2" key="1">
    <citation type="submission" date="2022-09" db="EMBL/GenBank/DDBJ databases">
        <title>Genome analysis and characterization of larvicidal activity of Brevibacillus strains.</title>
        <authorList>
            <person name="Patrusheva E.V."/>
            <person name="Izotova A.O."/>
            <person name="Toshchakov S.V."/>
            <person name="Sineoky S.P."/>
        </authorList>
    </citation>
    <scope>NUCLEOTIDE SEQUENCE</scope>
    <source>
        <strain evidence="2">VKPM_B-13244</strain>
    </source>
</reference>
<feature type="transmembrane region" description="Helical" evidence="1">
    <location>
        <begin position="23"/>
        <end position="42"/>
    </location>
</feature>
<keyword evidence="1" id="KW-0812">Transmembrane</keyword>
<evidence type="ECO:0000313" key="3">
    <source>
        <dbReference type="Proteomes" id="UP001067708"/>
    </source>
</evidence>
<proteinExistence type="predicted"/>
<evidence type="ECO:0000256" key="1">
    <source>
        <dbReference type="SAM" id="Phobius"/>
    </source>
</evidence>
<evidence type="ECO:0000313" key="2">
    <source>
        <dbReference type="EMBL" id="MCZ0830553.1"/>
    </source>
</evidence>
<comment type="caution">
    <text evidence="2">The sequence shown here is derived from an EMBL/GenBank/DDBJ whole genome shotgun (WGS) entry which is preliminary data.</text>
</comment>
<gene>
    <name evidence="2" type="ORF">O0535_07085</name>
</gene>
<accession>A0ABT4HVE6</accession>
<sequence length="51" mass="6037">MSKGLFDYFRADSKWRNHEQKRGSVVITTTFMYDIVIGMNLVKFSVIQKYS</sequence>
<dbReference type="EMBL" id="JAPTNG010000004">
    <property type="protein sequence ID" value="MCZ0830553.1"/>
    <property type="molecule type" value="Genomic_DNA"/>
</dbReference>
<dbReference type="Proteomes" id="UP001067708">
    <property type="component" value="Unassembled WGS sequence"/>
</dbReference>
<protein>
    <submittedName>
        <fullName evidence="2">Uncharacterized protein</fullName>
    </submittedName>
</protein>
<keyword evidence="3" id="KW-1185">Reference proteome</keyword>
<keyword evidence="1" id="KW-1133">Transmembrane helix</keyword>